<evidence type="ECO:0000256" key="7">
    <source>
        <dbReference type="SAM" id="MobiDB-lite"/>
    </source>
</evidence>
<dbReference type="KEGG" id="mten:GWK48_06230"/>
<dbReference type="PANTHER" id="PTHR10394">
    <property type="entry name" value="40S RIBOSOMAL PROTEIN S8"/>
    <property type="match status" value="1"/>
</dbReference>
<dbReference type="PROSITE" id="PS01193">
    <property type="entry name" value="RIBOSOMAL_S8E"/>
    <property type="match status" value="1"/>
</dbReference>
<dbReference type="AlphaFoldDB" id="A0A6N0NWL5"/>
<dbReference type="GO" id="GO:0003735">
    <property type="term" value="F:structural constituent of ribosome"/>
    <property type="evidence" value="ECO:0007669"/>
    <property type="project" value="InterPro"/>
</dbReference>
<keyword evidence="4 6" id="KW-0687">Ribonucleoprotein</keyword>
<accession>A0A6N0NWL5</accession>
<protein>
    <recommendedName>
        <fullName evidence="5 6">Small ribosomal subunit protein eS8</fullName>
    </recommendedName>
</protein>
<dbReference type="InterPro" id="IPR020919">
    <property type="entry name" value="Ribosomal_protein_eS8_arc"/>
</dbReference>
<dbReference type="NCBIfam" id="TIGR00307">
    <property type="entry name" value="eS8"/>
    <property type="match status" value="1"/>
</dbReference>
<name>A0A6N0NWL5_9CREN</name>
<proteinExistence type="inferred from homology"/>
<feature type="region of interest" description="Disordered" evidence="7">
    <location>
        <begin position="21"/>
        <end position="43"/>
    </location>
</feature>
<evidence type="ECO:0000256" key="6">
    <source>
        <dbReference type="HAMAP-Rule" id="MF_00029"/>
    </source>
</evidence>
<reference evidence="8 9" key="1">
    <citation type="submission" date="2020-02" db="EMBL/GenBank/DDBJ databases">
        <title>Comparative genome analysis reveals the metabolism and evolution of the thermophilic archaeal genus Metallosphaera.</title>
        <authorList>
            <person name="Jiang C."/>
        </authorList>
    </citation>
    <scope>NUCLEOTIDE SEQUENCE [LARGE SCALE GENOMIC DNA]</scope>
    <source>
        <strain evidence="8 9">Ric-A</strain>
    </source>
</reference>
<evidence type="ECO:0000256" key="1">
    <source>
        <dbReference type="ARBA" id="ARBA00005257"/>
    </source>
</evidence>
<dbReference type="Gene3D" id="2.40.10.310">
    <property type="match status" value="1"/>
</dbReference>
<dbReference type="GO" id="GO:0005840">
    <property type="term" value="C:ribosome"/>
    <property type="evidence" value="ECO:0007669"/>
    <property type="project" value="UniProtKB-KW"/>
</dbReference>
<dbReference type="InterPro" id="IPR001047">
    <property type="entry name" value="Ribosomal_eS8"/>
</dbReference>
<evidence type="ECO:0000313" key="8">
    <source>
        <dbReference type="EMBL" id="QKR00029.1"/>
    </source>
</evidence>
<keyword evidence="9" id="KW-1185">Reference proteome</keyword>
<dbReference type="HAMAP" id="MF_00029">
    <property type="entry name" value="Ribosomal_eS8"/>
    <property type="match status" value="1"/>
</dbReference>
<dbReference type="EMBL" id="CP049074">
    <property type="protein sequence ID" value="QKR00029.1"/>
    <property type="molecule type" value="Genomic_DNA"/>
</dbReference>
<dbReference type="GO" id="GO:1990904">
    <property type="term" value="C:ribonucleoprotein complex"/>
    <property type="evidence" value="ECO:0007669"/>
    <property type="project" value="UniProtKB-KW"/>
</dbReference>
<dbReference type="OrthoDB" id="372305at2157"/>
<evidence type="ECO:0000256" key="3">
    <source>
        <dbReference type="ARBA" id="ARBA00022980"/>
    </source>
</evidence>
<dbReference type="Proteomes" id="UP000509301">
    <property type="component" value="Chromosome"/>
</dbReference>
<evidence type="ECO:0000313" key="9">
    <source>
        <dbReference type="Proteomes" id="UP000509301"/>
    </source>
</evidence>
<dbReference type="CDD" id="cd11382">
    <property type="entry name" value="Ribosomal_S8e"/>
    <property type="match status" value="1"/>
</dbReference>
<organism evidence="8 9">
    <name type="scientific">Metallosphaera tengchongensis</name>
    <dbReference type="NCBI Taxonomy" id="1532350"/>
    <lineage>
        <taxon>Archaea</taxon>
        <taxon>Thermoproteota</taxon>
        <taxon>Thermoprotei</taxon>
        <taxon>Sulfolobales</taxon>
        <taxon>Sulfolobaceae</taxon>
        <taxon>Metallosphaera</taxon>
    </lineage>
</organism>
<dbReference type="FunFam" id="2.40.10.310:FF:000002">
    <property type="entry name" value="30S ribosomal protein S8e"/>
    <property type="match status" value="1"/>
</dbReference>
<comment type="subunit">
    <text evidence="2 6">Part of the 30S ribosomal subunit.</text>
</comment>
<gene>
    <name evidence="6" type="primary">rps8e</name>
    <name evidence="8" type="ORF">GWK48_06230</name>
</gene>
<comment type="similarity">
    <text evidence="1 6">Belongs to the eukaryotic ribosomal protein eS8 family.</text>
</comment>
<dbReference type="InterPro" id="IPR018283">
    <property type="entry name" value="Ribosomal_eS8_CS"/>
</dbReference>
<sequence length="128" mass="14105">MGVFQGRDLRKITGGKKSEFRGKRKFEIGSQPTETKVHTEDVREKARGLGGNIKIRLTYAGYANVLNPDDGTAKKVKILEVLESPANREYARRGILVKGSVIRTELGKAVITSRPGQDGTINAILIRK</sequence>
<dbReference type="GeneID" id="55641530"/>
<dbReference type="InterPro" id="IPR022309">
    <property type="entry name" value="Ribosomal_Se8/biogenesis_NSA2"/>
</dbReference>
<keyword evidence="3 6" id="KW-0689">Ribosomal protein</keyword>
<dbReference type="GO" id="GO:0006412">
    <property type="term" value="P:translation"/>
    <property type="evidence" value="ECO:0007669"/>
    <property type="project" value="UniProtKB-UniRule"/>
</dbReference>
<evidence type="ECO:0000256" key="5">
    <source>
        <dbReference type="ARBA" id="ARBA00035277"/>
    </source>
</evidence>
<evidence type="ECO:0000256" key="2">
    <source>
        <dbReference type="ARBA" id="ARBA00011458"/>
    </source>
</evidence>
<evidence type="ECO:0000256" key="4">
    <source>
        <dbReference type="ARBA" id="ARBA00023274"/>
    </source>
</evidence>
<dbReference type="Pfam" id="PF01201">
    <property type="entry name" value="Ribosomal_S8e"/>
    <property type="match status" value="1"/>
</dbReference>
<dbReference type="RefSeq" id="WP_174630603.1">
    <property type="nucleotide sequence ID" value="NZ_CP049074.1"/>
</dbReference>